<dbReference type="Proteomes" id="UP000250169">
    <property type="component" value="Unassembled WGS sequence"/>
</dbReference>
<accession>A0A2X2SP82</accession>
<evidence type="ECO:0000313" key="2">
    <source>
        <dbReference type="Proteomes" id="UP000250169"/>
    </source>
</evidence>
<protein>
    <submittedName>
        <fullName evidence="1">Uncharacterized protein</fullName>
    </submittedName>
</protein>
<organism evidence="1 2">
    <name type="scientific">Capnocytophaga ochracea</name>
    <dbReference type="NCBI Taxonomy" id="1018"/>
    <lineage>
        <taxon>Bacteria</taxon>
        <taxon>Pseudomonadati</taxon>
        <taxon>Bacteroidota</taxon>
        <taxon>Flavobacteriia</taxon>
        <taxon>Flavobacteriales</taxon>
        <taxon>Flavobacteriaceae</taxon>
        <taxon>Capnocytophaga</taxon>
    </lineage>
</organism>
<proteinExistence type="predicted"/>
<gene>
    <name evidence="1" type="ORF">NCTC11545_02119</name>
</gene>
<reference evidence="1 2" key="1">
    <citation type="submission" date="2018-06" db="EMBL/GenBank/DDBJ databases">
        <authorList>
            <consortium name="Pathogen Informatics"/>
            <person name="Doyle S."/>
        </authorList>
    </citation>
    <scope>NUCLEOTIDE SEQUENCE [LARGE SCALE GENOMIC DNA]</scope>
    <source>
        <strain evidence="1 2">NCTC11545</strain>
    </source>
</reference>
<dbReference type="EMBL" id="UAVS01000008">
    <property type="protein sequence ID" value="SQA94916.1"/>
    <property type="molecule type" value="Genomic_DNA"/>
</dbReference>
<evidence type="ECO:0000313" key="1">
    <source>
        <dbReference type="EMBL" id="SQA94916.1"/>
    </source>
</evidence>
<dbReference type="AlphaFoldDB" id="A0A2X2SP82"/>
<sequence length="72" mass="8398">MNMYIYIGEAVIKILGGFWSIGKFKRDSAYEKPIILGRKGEEDSPRIYPASWLYYIRINELGKPLGSFIYFL</sequence>
<name>A0A2X2SP82_CAPOC</name>